<gene>
    <name evidence="1" type="ORF">GLOIN_2v811172</name>
</gene>
<dbReference type="EMBL" id="AUPC02000418">
    <property type="protein sequence ID" value="POG59968.1"/>
    <property type="molecule type" value="Genomic_DNA"/>
</dbReference>
<dbReference type="VEuPathDB" id="FungiDB:RhiirFUN_008200"/>
<organism evidence="1 2">
    <name type="scientific">Rhizophagus irregularis (strain DAOM 181602 / DAOM 197198 / MUCL 43194)</name>
    <name type="common">Arbuscular mycorrhizal fungus</name>
    <name type="synonym">Glomus intraradices</name>
    <dbReference type="NCBI Taxonomy" id="747089"/>
    <lineage>
        <taxon>Eukaryota</taxon>
        <taxon>Fungi</taxon>
        <taxon>Fungi incertae sedis</taxon>
        <taxon>Mucoromycota</taxon>
        <taxon>Glomeromycotina</taxon>
        <taxon>Glomeromycetes</taxon>
        <taxon>Glomerales</taxon>
        <taxon>Glomeraceae</taxon>
        <taxon>Rhizophagus</taxon>
    </lineage>
</organism>
<name>A0A2P4P3M0_RHIID</name>
<evidence type="ECO:0000313" key="2">
    <source>
        <dbReference type="Proteomes" id="UP000018888"/>
    </source>
</evidence>
<sequence>MSCIVGRLLLLKHLFKRAIFNISRWGRSCETILMDIRNEFTKFFPIVYDEAQFHTTYLPQTFPSVHYYKDRSRPFFSVVVRCLSNLSNSFAGAFVCITGSGLSLLRAKDKISGGITKKNMLYVSSSSKKSRTHFGLSRYLPTRSTALRAIKWLKGRYRWSWTWIHFLIKSENFDPEKQLKELITKLQPVLIVYQEIFTRGLKISKNILPSDLLMLKMFPHWN</sequence>
<dbReference type="AlphaFoldDB" id="A0A2P4P3M0"/>
<reference evidence="1 2" key="1">
    <citation type="journal article" date="2013" name="Proc. Natl. Acad. Sci. U.S.A.">
        <title>Genome of an arbuscular mycorrhizal fungus provides insight into the oldest plant symbiosis.</title>
        <authorList>
            <person name="Tisserant E."/>
            <person name="Malbreil M."/>
            <person name="Kuo A."/>
            <person name="Kohler A."/>
            <person name="Symeonidi A."/>
            <person name="Balestrini R."/>
            <person name="Charron P."/>
            <person name="Duensing N."/>
            <person name="Frei Dit Frey N."/>
            <person name="Gianinazzi-Pearson V."/>
            <person name="Gilbert L.B."/>
            <person name="Handa Y."/>
            <person name="Herr J.R."/>
            <person name="Hijri M."/>
            <person name="Koul R."/>
            <person name="Kawaguchi M."/>
            <person name="Krajinski F."/>
            <person name="Lammers P.J."/>
            <person name="Masclaux F.G."/>
            <person name="Murat C."/>
            <person name="Morin E."/>
            <person name="Ndikumana S."/>
            <person name="Pagni M."/>
            <person name="Petitpierre D."/>
            <person name="Requena N."/>
            <person name="Rosikiewicz P."/>
            <person name="Riley R."/>
            <person name="Saito K."/>
            <person name="San Clemente H."/>
            <person name="Shapiro H."/>
            <person name="van Tuinen D."/>
            <person name="Becard G."/>
            <person name="Bonfante P."/>
            <person name="Paszkowski U."/>
            <person name="Shachar-Hill Y.Y."/>
            <person name="Tuskan G.A."/>
            <person name="Young P.W."/>
            <person name="Sanders I.R."/>
            <person name="Henrissat B."/>
            <person name="Rensing S.A."/>
            <person name="Grigoriev I.V."/>
            <person name="Corradi N."/>
            <person name="Roux C."/>
            <person name="Martin F."/>
        </authorList>
    </citation>
    <scope>NUCLEOTIDE SEQUENCE [LARGE SCALE GENOMIC DNA]</scope>
    <source>
        <strain evidence="1 2">DAOM 197198</strain>
    </source>
</reference>
<dbReference type="Proteomes" id="UP000018888">
    <property type="component" value="Unassembled WGS sequence"/>
</dbReference>
<comment type="caution">
    <text evidence="1">The sequence shown here is derived from an EMBL/GenBank/DDBJ whole genome shotgun (WGS) entry which is preliminary data.</text>
</comment>
<protein>
    <submittedName>
        <fullName evidence="1">Uncharacterized protein</fullName>
    </submittedName>
</protein>
<reference evidence="1 2" key="2">
    <citation type="journal article" date="2018" name="New Phytol.">
        <title>High intraspecific genome diversity in the model arbuscular mycorrhizal symbiont Rhizophagus irregularis.</title>
        <authorList>
            <person name="Chen E.C.H."/>
            <person name="Morin E."/>
            <person name="Beaudet D."/>
            <person name="Noel J."/>
            <person name="Yildirir G."/>
            <person name="Ndikumana S."/>
            <person name="Charron P."/>
            <person name="St-Onge C."/>
            <person name="Giorgi J."/>
            <person name="Kruger M."/>
            <person name="Marton T."/>
            <person name="Ropars J."/>
            <person name="Grigoriev I.V."/>
            <person name="Hainaut M."/>
            <person name="Henrissat B."/>
            <person name="Roux C."/>
            <person name="Martin F."/>
            <person name="Corradi N."/>
        </authorList>
    </citation>
    <scope>NUCLEOTIDE SEQUENCE [LARGE SCALE GENOMIC DNA]</scope>
    <source>
        <strain evidence="1 2">DAOM 197198</strain>
    </source>
</reference>
<evidence type="ECO:0000313" key="1">
    <source>
        <dbReference type="EMBL" id="POG59968.1"/>
    </source>
</evidence>
<proteinExistence type="predicted"/>
<accession>A0A2P4P3M0</accession>
<keyword evidence="2" id="KW-1185">Reference proteome</keyword>